<proteinExistence type="predicted"/>
<evidence type="ECO:0000313" key="2">
    <source>
        <dbReference type="Proteomes" id="UP000615446"/>
    </source>
</evidence>
<reference evidence="1" key="1">
    <citation type="submission" date="2019-10" db="EMBL/GenBank/DDBJ databases">
        <title>Conservation and host-specific expression of non-tandemly repeated heterogenous ribosome RNA gene in arbuscular mycorrhizal fungi.</title>
        <authorList>
            <person name="Maeda T."/>
            <person name="Kobayashi Y."/>
            <person name="Nakagawa T."/>
            <person name="Ezawa T."/>
            <person name="Yamaguchi K."/>
            <person name="Bino T."/>
            <person name="Nishimoto Y."/>
            <person name="Shigenobu S."/>
            <person name="Kawaguchi M."/>
        </authorList>
    </citation>
    <scope>NUCLEOTIDE SEQUENCE</scope>
    <source>
        <strain evidence="1">HR1</strain>
    </source>
</reference>
<gene>
    <name evidence="1" type="ORF">RCL2_002590600</name>
</gene>
<dbReference type="Proteomes" id="UP000615446">
    <property type="component" value="Unassembled WGS sequence"/>
</dbReference>
<name>A0A8H3M802_9GLOM</name>
<sequence>MNCVTYYLNNDEKKKEYILQEKFEISIENIITRKGDNIWRVRRDSTLKRQFSTGIRDSAKLYCQPA</sequence>
<dbReference type="AlphaFoldDB" id="A0A8H3M802"/>
<comment type="caution">
    <text evidence="1">The sequence shown here is derived from an EMBL/GenBank/DDBJ whole genome shotgun (WGS) entry which is preliminary data.</text>
</comment>
<accession>A0A8H3M802</accession>
<protein>
    <submittedName>
        <fullName evidence="1">Uncharacterized protein</fullName>
    </submittedName>
</protein>
<organism evidence="1 2">
    <name type="scientific">Rhizophagus clarus</name>
    <dbReference type="NCBI Taxonomy" id="94130"/>
    <lineage>
        <taxon>Eukaryota</taxon>
        <taxon>Fungi</taxon>
        <taxon>Fungi incertae sedis</taxon>
        <taxon>Mucoromycota</taxon>
        <taxon>Glomeromycotina</taxon>
        <taxon>Glomeromycetes</taxon>
        <taxon>Glomerales</taxon>
        <taxon>Glomeraceae</taxon>
        <taxon>Rhizophagus</taxon>
    </lineage>
</organism>
<evidence type="ECO:0000313" key="1">
    <source>
        <dbReference type="EMBL" id="GES99401.1"/>
    </source>
</evidence>
<dbReference type="EMBL" id="BLAL01000281">
    <property type="protein sequence ID" value="GES99401.1"/>
    <property type="molecule type" value="Genomic_DNA"/>
</dbReference>